<evidence type="ECO:0000256" key="7">
    <source>
        <dbReference type="ARBA" id="ARBA00022729"/>
    </source>
</evidence>
<keyword evidence="10" id="KW-0521">NADP</keyword>
<keyword evidence="8" id="KW-0256">Endoplasmic reticulum</keyword>
<keyword evidence="9" id="KW-0274">FAD</keyword>
<evidence type="ECO:0000256" key="15">
    <source>
        <dbReference type="ARBA" id="ARBA00038979"/>
    </source>
</evidence>
<evidence type="ECO:0000313" key="20">
    <source>
        <dbReference type="Ensembl" id="ENSJHYP00000010806.1"/>
    </source>
</evidence>
<dbReference type="GO" id="GO:0051786">
    <property type="term" value="F:all-trans-retinol 13,14-reductase activity"/>
    <property type="evidence" value="ECO:0007669"/>
    <property type="project" value="UniProtKB-EC"/>
</dbReference>
<evidence type="ECO:0000256" key="2">
    <source>
        <dbReference type="ARBA" id="ARBA00001937"/>
    </source>
</evidence>
<evidence type="ECO:0000256" key="16">
    <source>
        <dbReference type="ARBA" id="ARBA00041141"/>
    </source>
</evidence>
<name>A0A8C5IX10_JUNHY</name>
<dbReference type="InterPro" id="IPR052206">
    <property type="entry name" value="Retinol_saturase"/>
</dbReference>
<dbReference type="Pfam" id="PF13450">
    <property type="entry name" value="NAD_binding_8"/>
    <property type="match status" value="1"/>
</dbReference>
<feature type="compositionally biased region" description="Pro residues" evidence="18">
    <location>
        <begin position="108"/>
        <end position="120"/>
    </location>
</feature>
<dbReference type="Proteomes" id="UP000694408">
    <property type="component" value="Unplaced"/>
</dbReference>
<evidence type="ECO:0000256" key="6">
    <source>
        <dbReference type="ARBA" id="ARBA00022630"/>
    </source>
</evidence>
<keyword evidence="11" id="KW-0560">Oxidoreductase</keyword>
<dbReference type="GO" id="GO:0005789">
    <property type="term" value="C:endoplasmic reticulum membrane"/>
    <property type="evidence" value="ECO:0007669"/>
    <property type="project" value="UniProtKB-SubCell"/>
</dbReference>
<sequence>MPVPAPGVASSQCQLLVSSVSSHFPVLAPGAQCHFPAPRAQGQFPVPSPSSQCAVSIPSAQDQLPVPNATSRSQLPLPSPSSQCAVSIPSAQGQFPVPNATSRSQLPVPAPAPPRRPPAPCRSHPRARCSRSCRCSRLPAQRGSRSTMWLQALLFLTALLLLLLALLSLVLLRGSGSRNPFATDSRRPPGPLVTDKAVRRTVVKTVFSAEKVPPELDAIVVGSGIGGLAAAALLAKAGWRVLVLEQHGKLGGCCHTFTEKGFEFDTGIHYVGQMQEGSLMRFLVDQLTDGQLEWAPLPATYDAVVLGDPQGSGKTFHIHSGKREYFQRLKEQFPGEAAAIDEFQRLVKSAGRGVVLLGILKMLPRFLAKLLICSRLLPRLCSFSQLASRSLKEVVDGLTPNPELRAVLSYIFPTYGVLPSKASFSMHSILVNHFLHGAWYPKGGAGEIAFHTIPVIRSAGGNVFGKAPVQRILLDAQGRACGVSVRKGQDSVEIFAPVVISDAGIFNTYERLLPAEARALPEIQSQLHMLTPGEGGFTVFVGLSGSREELGLEATNYFMFPGNDLDGIMQRYLASSREEAANNIPLLFVTSPSAKDPTWEMRHPGKSTLAIVTFARYEWFEEWKDKQVHKRGDDYEDLKKTFVDAIMQTVYKLYPRIEGRIEYLSGGTPLTNQHYIASPHGEFYGADHGIPRLQAEAIATVRADTAVPNLYLTGQDLCLGGFMGALQGALICASTILKRNLYADVARLKMRLQATSSKKGD</sequence>
<evidence type="ECO:0000256" key="10">
    <source>
        <dbReference type="ARBA" id="ARBA00022857"/>
    </source>
</evidence>
<dbReference type="Ensembl" id="ENSJHYT00000013066.1">
    <property type="protein sequence ID" value="ENSJHYP00000010806.1"/>
    <property type="gene ID" value="ENSJHYG00000008453.1"/>
</dbReference>
<evidence type="ECO:0000256" key="8">
    <source>
        <dbReference type="ARBA" id="ARBA00022824"/>
    </source>
</evidence>
<evidence type="ECO:0000256" key="19">
    <source>
        <dbReference type="SAM" id="Phobius"/>
    </source>
</evidence>
<evidence type="ECO:0000256" key="12">
    <source>
        <dbReference type="ARBA" id="ARBA00023027"/>
    </source>
</evidence>
<dbReference type="PANTHER" id="PTHR46091:SF1">
    <property type="entry name" value="ALL-TRANS-RETINOL 13,14-REDUCTASE"/>
    <property type="match status" value="1"/>
</dbReference>
<accession>A0A8C5IX10</accession>
<protein>
    <recommendedName>
        <fullName evidence="16">All-trans-retinol 13,14-reductase</fullName>
        <ecNumber evidence="15">1.3.99.23</ecNumber>
    </recommendedName>
</protein>
<evidence type="ECO:0000256" key="18">
    <source>
        <dbReference type="SAM" id="MobiDB-lite"/>
    </source>
</evidence>
<keyword evidence="6" id="KW-0285">Flavoprotein</keyword>
<keyword evidence="19" id="KW-0812">Transmembrane</keyword>
<evidence type="ECO:0000256" key="5">
    <source>
        <dbReference type="ARBA" id="ARBA00005855"/>
    </source>
</evidence>
<proteinExistence type="inferred from homology"/>
<comment type="catalytic activity">
    <reaction evidence="17">
        <text>all-trans-13,14-dihydroretinol + A = all-trans-retinol + AH2</text>
        <dbReference type="Rhea" id="RHEA:19193"/>
        <dbReference type="ChEBI" id="CHEBI:13193"/>
        <dbReference type="ChEBI" id="CHEBI:17336"/>
        <dbReference type="ChEBI" id="CHEBI:17499"/>
        <dbReference type="ChEBI" id="CHEBI:52075"/>
        <dbReference type="EC" id="1.3.99.23"/>
    </reaction>
</comment>
<dbReference type="InterPro" id="IPR036188">
    <property type="entry name" value="FAD/NAD-bd_sf"/>
</dbReference>
<feature type="compositionally biased region" description="Low complexity" evidence="18">
    <location>
        <begin position="73"/>
        <end position="83"/>
    </location>
</feature>
<comment type="cofactor">
    <cofactor evidence="1">
        <name>NAD(+)</name>
        <dbReference type="ChEBI" id="CHEBI:57540"/>
    </cofactor>
</comment>
<keyword evidence="14 19" id="KW-0472">Membrane</keyword>
<dbReference type="PANTHER" id="PTHR46091">
    <property type="entry name" value="BLR7054 PROTEIN"/>
    <property type="match status" value="1"/>
</dbReference>
<feature type="compositionally biased region" description="Polar residues" evidence="18">
    <location>
        <begin position="96"/>
        <end position="105"/>
    </location>
</feature>
<evidence type="ECO:0000313" key="21">
    <source>
        <dbReference type="Proteomes" id="UP000694408"/>
    </source>
</evidence>
<dbReference type="Gene3D" id="3.50.50.60">
    <property type="entry name" value="FAD/NAD(P)-binding domain"/>
    <property type="match status" value="2"/>
</dbReference>
<keyword evidence="7" id="KW-0732">Signal</keyword>
<keyword evidence="21" id="KW-1185">Reference proteome</keyword>
<reference evidence="20" key="1">
    <citation type="submission" date="2025-08" db="UniProtKB">
        <authorList>
            <consortium name="Ensembl"/>
        </authorList>
    </citation>
    <scope>IDENTIFICATION</scope>
</reference>
<evidence type="ECO:0000256" key="1">
    <source>
        <dbReference type="ARBA" id="ARBA00001911"/>
    </source>
</evidence>
<dbReference type="AlphaFoldDB" id="A0A8C5IX10"/>
<keyword evidence="13" id="KW-0443">Lipid metabolism</keyword>
<feature type="region of interest" description="Disordered" evidence="18">
    <location>
        <begin position="64"/>
        <end position="84"/>
    </location>
</feature>
<dbReference type="SUPFAM" id="SSF51905">
    <property type="entry name" value="FAD/NAD(P)-binding domain"/>
    <property type="match status" value="1"/>
</dbReference>
<evidence type="ECO:0000256" key="4">
    <source>
        <dbReference type="ARBA" id="ARBA00004406"/>
    </source>
</evidence>
<comment type="similarity">
    <text evidence="5">Belongs to the carotenoid/retinoid oxidoreductase family. CrtISO subfamily.</text>
</comment>
<evidence type="ECO:0000256" key="17">
    <source>
        <dbReference type="ARBA" id="ARBA00048815"/>
    </source>
</evidence>
<keyword evidence="19" id="KW-1133">Transmembrane helix</keyword>
<comment type="subcellular location">
    <subcellularLocation>
        <location evidence="4">Endoplasmic reticulum membrane</location>
        <topology evidence="4">Peripheral membrane protein</topology>
    </subcellularLocation>
</comment>
<evidence type="ECO:0000256" key="13">
    <source>
        <dbReference type="ARBA" id="ARBA00023098"/>
    </source>
</evidence>
<dbReference type="EC" id="1.3.99.23" evidence="15"/>
<organism evidence="20 21">
    <name type="scientific">Junco hyemalis</name>
    <name type="common">Dark-eyed junco</name>
    <dbReference type="NCBI Taxonomy" id="40217"/>
    <lineage>
        <taxon>Eukaryota</taxon>
        <taxon>Metazoa</taxon>
        <taxon>Chordata</taxon>
        <taxon>Craniata</taxon>
        <taxon>Vertebrata</taxon>
        <taxon>Euteleostomi</taxon>
        <taxon>Archelosauria</taxon>
        <taxon>Archosauria</taxon>
        <taxon>Dinosauria</taxon>
        <taxon>Saurischia</taxon>
        <taxon>Theropoda</taxon>
        <taxon>Coelurosauria</taxon>
        <taxon>Aves</taxon>
        <taxon>Neognathae</taxon>
        <taxon>Neoaves</taxon>
        <taxon>Telluraves</taxon>
        <taxon>Australaves</taxon>
        <taxon>Passeriformes</taxon>
        <taxon>Passerellidae</taxon>
        <taxon>Junco</taxon>
    </lineage>
</organism>
<evidence type="ECO:0000256" key="3">
    <source>
        <dbReference type="ARBA" id="ARBA00001974"/>
    </source>
</evidence>
<evidence type="ECO:0000256" key="14">
    <source>
        <dbReference type="ARBA" id="ARBA00023136"/>
    </source>
</evidence>
<comment type="cofactor">
    <cofactor evidence="3">
        <name>FAD</name>
        <dbReference type="ChEBI" id="CHEBI:57692"/>
    </cofactor>
</comment>
<keyword evidence="12" id="KW-0520">NAD</keyword>
<dbReference type="OMA" id="THTSLVW"/>
<comment type="cofactor">
    <cofactor evidence="2">
        <name>NADP(+)</name>
        <dbReference type="ChEBI" id="CHEBI:58349"/>
    </cofactor>
</comment>
<feature type="region of interest" description="Disordered" evidence="18">
    <location>
        <begin position="96"/>
        <end position="125"/>
    </location>
</feature>
<evidence type="ECO:0000256" key="11">
    <source>
        <dbReference type="ARBA" id="ARBA00023002"/>
    </source>
</evidence>
<reference evidence="20" key="2">
    <citation type="submission" date="2025-09" db="UniProtKB">
        <authorList>
            <consortium name="Ensembl"/>
        </authorList>
    </citation>
    <scope>IDENTIFICATION</scope>
</reference>
<evidence type="ECO:0000256" key="9">
    <source>
        <dbReference type="ARBA" id="ARBA00022827"/>
    </source>
</evidence>
<feature type="transmembrane region" description="Helical" evidence="19">
    <location>
        <begin position="148"/>
        <end position="172"/>
    </location>
</feature>